<protein>
    <submittedName>
        <fullName evidence="2">Uncharacterized protein</fullName>
    </submittedName>
</protein>
<evidence type="ECO:0000313" key="2">
    <source>
        <dbReference type="EMBL" id="KAG9271374.1"/>
    </source>
</evidence>
<dbReference type="Proteomes" id="UP000752171">
    <property type="component" value="Unassembled WGS sequence"/>
</dbReference>
<accession>A0A8T2LKI0</accession>
<evidence type="ECO:0000256" key="1">
    <source>
        <dbReference type="SAM" id="Phobius"/>
    </source>
</evidence>
<proteinExistence type="predicted"/>
<organism evidence="2 3">
    <name type="scientific">Astyanax mexicanus</name>
    <name type="common">Blind cave fish</name>
    <name type="synonym">Astyanax fasciatus mexicanus</name>
    <dbReference type="NCBI Taxonomy" id="7994"/>
    <lineage>
        <taxon>Eukaryota</taxon>
        <taxon>Metazoa</taxon>
        <taxon>Chordata</taxon>
        <taxon>Craniata</taxon>
        <taxon>Vertebrata</taxon>
        <taxon>Euteleostomi</taxon>
        <taxon>Actinopterygii</taxon>
        <taxon>Neopterygii</taxon>
        <taxon>Teleostei</taxon>
        <taxon>Ostariophysi</taxon>
        <taxon>Characiformes</taxon>
        <taxon>Characoidei</taxon>
        <taxon>Acestrorhamphidae</taxon>
        <taxon>Acestrorhamphinae</taxon>
        <taxon>Astyanax</taxon>
    </lineage>
</organism>
<evidence type="ECO:0000313" key="3">
    <source>
        <dbReference type="Proteomes" id="UP000752171"/>
    </source>
</evidence>
<dbReference type="AlphaFoldDB" id="A0A8T2LKI0"/>
<gene>
    <name evidence="2" type="ORF">AMEX_G14291</name>
</gene>
<feature type="transmembrane region" description="Helical" evidence="1">
    <location>
        <begin position="38"/>
        <end position="61"/>
    </location>
</feature>
<dbReference type="EMBL" id="JAICCE010000011">
    <property type="protein sequence ID" value="KAG9271374.1"/>
    <property type="molecule type" value="Genomic_DNA"/>
</dbReference>
<keyword evidence="1" id="KW-0812">Transmembrane</keyword>
<name>A0A8T2LKI0_ASTMX</name>
<sequence>MVCLQTTSLNITVRNEQPACKQEPTADEFADIRHWQSLSLVTGLILLCWLLLAWVFVLWCSKRQMHMFYIKVLYAEYLLEEADNELRKELRELAKTRAEYKVQAKLIQIRNNVGPINPPAGYERFGTFEQLSDS</sequence>
<keyword evidence="1" id="KW-0472">Membrane</keyword>
<comment type="caution">
    <text evidence="2">The sequence shown here is derived from an EMBL/GenBank/DDBJ whole genome shotgun (WGS) entry which is preliminary data.</text>
</comment>
<keyword evidence="1" id="KW-1133">Transmembrane helix</keyword>
<reference evidence="2 3" key="1">
    <citation type="submission" date="2021-07" db="EMBL/GenBank/DDBJ databases">
        <authorList>
            <person name="Imarazene B."/>
            <person name="Zahm M."/>
            <person name="Klopp C."/>
            <person name="Cabau C."/>
            <person name="Beille S."/>
            <person name="Jouanno E."/>
            <person name="Castinel A."/>
            <person name="Lluch J."/>
            <person name="Gil L."/>
            <person name="Kuchtly C."/>
            <person name="Lopez Roques C."/>
            <person name="Donnadieu C."/>
            <person name="Parrinello H."/>
            <person name="Journot L."/>
            <person name="Du K."/>
            <person name="Schartl M."/>
            <person name="Retaux S."/>
            <person name="Guiguen Y."/>
        </authorList>
    </citation>
    <scope>NUCLEOTIDE SEQUENCE [LARGE SCALE GENOMIC DNA]</scope>
    <source>
        <strain evidence="2">Pach_M1</strain>
        <tissue evidence="2">Testis</tissue>
    </source>
</reference>